<dbReference type="AlphaFoldDB" id="A0A166WW31"/>
<evidence type="ECO:0000313" key="1">
    <source>
        <dbReference type="EMBL" id="KZN38143.1"/>
    </source>
</evidence>
<gene>
    <name evidence="1" type="ORF">N475_16060</name>
</gene>
<comment type="caution">
    <text evidence="1">The sequence shown here is derived from an EMBL/GenBank/DDBJ whole genome shotgun (WGS) entry which is preliminary data.</text>
</comment>
<dbReference type="EMBL" id="AUYB01000102">
    <property type="protein sequence ID" value="KZN38143.1"/>
    <property type="molecule type" value="Genomic_DNA"/>
</dbReference>
<name>A0A166WW31_9GAMM</name>
<reference evidence="1 2" key="1">
    <citation type="submission" date="2013-07" db="EMBL/GenBank/DDBJ databases">
        <title>Comparative Genomic and Metabolomic Analysis of Twelve Strains of Pseudoalteromonas luteoviolacea.</title>
        <authorList>
            <person name="Vynne N.G."/>
            <person name="Mansson M."/>
            <person name="Gram L."/>
        </authorList>
    </citation>
    <scope>NUCLEOTIDE SEQUENCE [LARGE SCALE GENOMIC DNA]</scope>
    <source>
        <strain evidence="1 2">DSM 6061</strain>
    </source>
</reference>
<organism evidence="1 2">
    <name type="scientific">Pseudoalteromonas luteoviolacea DSM 6061</name>
    <dbReference type="NCBI Taxonomy" id="1365250"/>
    <lineage>
        <taxon>Bacteria</taxon>
        <taxon>Pseudomonadati</taxon>
        <taxon>Pseudomonadota</taxon>
        <taxon>Gammaproteobacteria</taxon>
        <taxon>Alteromonadales</taxon>
        <taxon>Pseudoalteromonadaceae</taxon>
        <taxon>Pseudoalteromonas</taxon>
    </lineage>
</organism>
<accession>A0A166WW31</accession>
<evidence type="ECO:0000313" key="2">
    <source>
        <dbReference type="Proteomes" id="UP000076643"/>
    </source>
</evidence>
<dbReference type="Proteomes" id="UP000076643">
    <property type="component" value="Unassembled WGS sequence"/>
</dbReference>
<protein>
    <submittedName>
        <fullName evidence="1">Uncharacterized protein</fullName>
    </submittedName>
</protein>
<dbReference type="PATRIC" id="fig|1365250.3.peg.2447"/>
<proteinExistence type="predicted"/>
<sequence length="55" mass="6574">MLFSWCAGYTNEIIDYAHTEMAKKYRQGREEEFDIVAKSHVRVMFWAMFARALSH</sequence>
<keyword evidence="2" id="KW-1185">Reference proteome</keyword>